<organism evidence="2 3">
    <name type="scientific">Candidatus Azambacteria bacterium RIFCSPHIGHO2_02_46_12</name>
    <dbReference type="NCBI Taxonomy" id="1797295"/>
    <lineage>
        <taxon>Bacteria</taxon>
        <taxon>Candidatus Azamiibacteriota</taxon>
    </lineage>
</organism>
<dbReference type="Proteomes" id="UP000179184">
    <property type="component" value="Unassembled WGS sequence"/>
</dbReference>
<evidence type="ECO:0000313" key="2">
    <source>
        <dbReference type="EMBL" id="OGD30247.1"/>
    </source>
</evidence>
<reference evidence="2 3" key="1">
    <citation type="journal article" date="2016" name="Nat. Commun.">
        <title>Thousands of microbial genomes shed light on interconnected biogeochemical processes in an aquifer system.</title>
        <authorList>
            <person name="Anantharaman K."/>
            <person name="Brown C.T."/>
            <person name="Hug L.A."/>
            <person name="Sharon I."/>
            <person name="Castelle C.J."/>
            <person name="Probst A.J."/>
            <person name="Thomas B.C."/>
            <person name="Singh A."/>
            <person name="Wilkins M.J."/>
            <person name="Karaoz U."/>
            <person name="Brodie E.L."/>
            <person name="Williams K.H."/>
            <person name="Hubbard S.S."/>
            <person name="Banfield J.F."/>
        </authorList>
    </citation>
    <scope>NUCLEOTIDE SEQUENCE [LARGE SCALE GENOMIC DNA]</scope>
</reference>
<evidence type="ECO:0000313" key="3">
    <source>
        <dbReference type="Proteomes" id="UP000179184"/>
    </source>
</evidence>
<gene>
    <name evidence="2" type="ORF">A2W60_00120</name>
</gene>
<keyword evidence="1" id="KW-0812">Transmembrane</keyword>
<accession>A0A1F5BI37</accession>
<feature type="transmembrane region" description="Helical" evidence="1">
    <location>
        <begin position="36"/>
        <end position="58"/>
    </location>
</feature>
<name>A0A1F5BI37_9BACT</name>
<proteinExistence type="predicted"/>
<keyword evidence="1" id="KW-1133">Transmembrane helix</keyword>
<sequence>MRNFWHSALAASSRLLVYGGAITIVLGGAASDSPFLFALAGLGSMALGIILATMYVAIRD</sequence>
<evidence type="ECO:0000256" key="1">
    <source>
        <dbReference type="SAM" id="Phobius"/>
    </source>
</evidence>
<protein>
    <submittedName>
        <fullName evidence="2">Uncharacterized protein</fullName>
    </submittedName>
</protein>
<keyword evidence="1" id="KW-0472">Membrane</keyword>
<dbReference type="EMBL" id="MEYN01000030">
    <property type="protein sequence ID" value="OGD30247.1"/>
    <property type="molecule type" value="Genomic_DNA"/>
</dbReference>
<feature type="transmembrane region" description="Helical" evidence="1">
    <location>
        <begin position="12"/>
        <end position="30"/>
    </location>
</feature>
<comment type="caution">
    <text evidence="2">The sequence shown here is derived from an EMBL/GenBank/DDBJ whole genome shotgun (WGS) entry which is preliminary data.</text>
</comment>
<dbReference type="AlphaFoldDB" id="A0A1F5BI37"/>